<gene>
    <name evidence="1" type="ORF">Patl1_20351</name>
</gene>
<proteinExistence type="predicted"/>
<reference evidence="2" key="1">
    <citation type="journal article" date="2023" name="G3 (Bethesda)">
        <title>Genome assembly and association tests identify interacting loci associated with vigor, precocity, and sex in interspecific pistachio rootstocks.</title>
        <authorList>
            <person name="Palmer W."/>
            <person name="Jacygrad E."/>
            <person name="Sagayaradj S."/>
            <person name="Cavanaugh K."/>
            <person name="Han R."/>
            <person name="Bertier L."/>
            <person name="Beede B."/>
            <person name="Kafkas S."/>
            <person name="Golino D."/>
            <person name="Preece J."/>
            <person name="Michelmore R."/>
        </authorList>
    </citation>
    <scope>NUCLEOTIDE SEQUENCE [LARGE SCALE GENOMIC DNA]</scope>
</reference>
<comment type="caution">
    <text evidence="1">The sequence shown here is derived from an EMBL/GenBank/DDBJ whole genome shotgun (WGS) entry which is preliminary data.</text>
</comment>
<keyword evidence="2" id="KW-1185">Reference proteome</keyword>
<protein>
    <submittedName>
        <fullName evidence="1">Uncharacterized protein</fullName>
    </submittedName>
</protein>
<accession>A0ACC1BK74</accession>
<sequence>MRKFDRIIFNFPHAGYHGKEHNLHMIKMHRSLVQGFFRNASGMLTDSGEVHVSHKTTGPFCSWNLEELAYGNSLSLIECVSFKKEDYPGYNNKRGDGWRCDESFRLGECSTFKFMFSQPPKKKSRRARNKRNANRRPHRFNKARETLARAGNGVDYFVQEPHRFDSFRLSQPPKKKSRRARNKRNANRRPHRFNKARETLARAGNGVDYFVQEPHRFDSFRHPSTNFNRNMNDQQESARISSSCFNIIRETLGRAGHRVDWTVHGSLIFGSERDMEEATERTLNGYAFG</sequence>
<evidence type="ECO:0000313" key="2">
    <source>
        <dbReference type="Proteomes" id="UP001164250"/>
    </source>
</evidence>
<organism evidence="1 2">
    <name type="scientific">Pistacia atlantica</name>
    <dbReference type="NCBI Taxonomy" id="434234"/>
    <lineage>
        <taxon>Eukaryota</taxon>
        <taxon>Viridiplantae</taxon>
        <taxon>Streptophyta</taxon>
        <taxon>Embryophyta</taxon>
        <taxon>Tracheophyta</taxon>
        <taxon>Spermatophyta</taxon>
        <taxon>Magnoliopsida</taxon>
        <taxon>eudicotyledons</taxon>
        <taxon>Gunneridae</taxon>
        <taxon>Pentapetalae</taxon>
        <taxon>rosids</taxon>
        <taxon>malvids</taxon>
        <taxon>Sapindales</taxon>
        <taxon>Anacardiaceae</taxon>
        <taxon>Pistacia</taxon>
    </lineage>
</organism>
<dbReference type="Proteomes" id="UP001164250">
    <property type="component" value="Chromosome 4"/>
</dbReference>
<evidence type="ECO:0000313" key="1">
    <source>
        <dbReference type="EMBL" id="KAJ0099435.1"/>
    </source>
</evidence>
<dbReference type="EMBL" id="CM047900">
    <property type="protein sequence ID" value="KAJ0099435.1"/>
    <property type="molecule type" value="Genomic_DNA"/>
</dbReference>
<name>A0ACC1BK74_9ROSI</name>